<comment type="caution">
    <text evidence="1">The sequence shown here is derived from an EMBL/GenBank/DDBJ whole genome shotgun (WGS) entry which is preliminary data.</text>
</comment>
<dbReference type="Proteomes" id="UP000003653">
    <property type="component" value="Unassembled WGS sequence"/>
</dbReference>
<organism evidence="1 2">
    <name type="scientific">Mycobacterium parascrofulaceum ATCC BAA-614</name>
    <dbReference type="NCBI Taxonomy" id="525368"/>
    <lineage>
        <taxon>Bacteria</taxon>
        <taxon>Bacillati</taxon>
        <taxon>Actinomycetota</taxon>
        <taxon>Actinomycetes</taxon>
        <taxon>Mycobacteriales</taxon>
        <taxon>Mycobacteriaceae</taxon>
        <taxon>Mycobacterium</taxon>
        <taxon>Mycobacterium simiae complex</taxon>
    </lineage>
</organism>
<dbReference type="EMBL" id="ADNV01000376">
    <property type="protein sequence ID" value="EFG74207.1"/>
    <property type="molecule type" value="Genomic_DNA"/>
</dbReference>
<dbReference type="AlphaFoldDB" id="D5PI98"/>
<accession>D5PI98</accession>
<name>D5PI98_9MYCO</name>
<evidence type="ECO:0000313" key="2">
    <source>
        <dbReference type="Proteomes" id="UP000003653"/>
    </source>
</evidence>
<dbReference type="Pfam" id="PF18844">
    <property type="entry name" value="baeRF_family2"/>
    <property type="match status" value="1"/>
</dbReference>
<dbReference type="HOGENOM" id="CLU_054531_0_0_11"/>
<dbReference type="InterPro" id="IPR040701">
    <property type="entry name" value="Bact_RF_family2"/>
</dbReference>
<dbReference type="eggNOG" id="COG1503">
    <property type="taxonomic scope" value="Bacteria"/>
</dbReference>
<sequence length="382" mass="41043">MAAVERDDMQTDRLRWLVKAKGPFASVYFDDSHDTLDATEQLEAKWHGIRQQLHDMGAGEDVVGMVEQAVWHHRPTVGRRGRAVIATAEQVLINENLLSPPPATVARLSDYPYLVPLIDGEMRRPTYVFASIDRAGADISLHRGGTVSSESVDGGGYPVHKPVTAGWNGYGDLQHTTEEAIRMNCRAVADELTRLVDDADPEVVFLCGEVRSLADLIAELPERVAERVAQLHAGTRKSHCDDEELSELTGAEFARRRGLEMSALTERFEAEVGRGSGRAAEGLPDVCRALRDGNVATLIVGELGDATVVTGTSLTTVAPDADVLSELGEPVGRVARADEALPFTAIAVGASLARTGELITPADGVGALLRYAAGDRAHRRGA</sequence>
<gene>
    <name evidence="1" type="ORF">HMPREF0591_5892</name>
</gene>
<reference evidence="1 2" key="1">
    <citation type="submission" date="2010-04" db="EMBL/GenBank/DDBJ databases">
        <authorList>
            <person name="Muzny D."/>
            <person name="Qin X."/>
            <person name="Deng J."/>
            <person name="Jiang H."/>
            <person name="Liu Y."/>
            <person name="Qu J."/>
            <person name="Song X.-Z."/>
            <person name="Zhang L."/>
            <person name="Thornton R."/>
            <person name="Coyle M."/>
            <person name="Francisco L."/>
            <person name="Jackson L."/>
            <person name="Javaid M."/>
            <person name="Korchina V."/>
            <person name="Kovar C."/>
            <person name="Mata R."/>
            <person name="Mathew T."/>
            <person name="Ngo R."/>
            <person name="Nguyen L."/>
            <person name="Nguyen N."/>
            <person name="Okwuonu G."/>
            <person name="Ongeri F."/>
            <person name="Pham C."/>
            <person name="Simmons D."/>
            <person name="Wilczek-Boney K."/>
            <person name="Hale W."/>
            <person name="Jakkamsetti A."/>
            <person name="Pham P."/>
            <person name="Ruth R."/>
            <person name="San Lucas F."/>
            <person name="Warren J."/>
            <person name="Zhang J."/>
            <person name="Zhao Z."/>
            <person name="Zhou C."/>
            <person name="Zhu D."/>
            <person name="Lee S."/>
            <person name="Bess C."/>
            <person name="Blankenburg K."/>
            <person name="Forbes L."/>
            <person name="Fu Q."/>
            <person name="Gubbala S."/>
            <person name="Hirani K."/>
            <person name="Jayaseelan J.C."/>
            <person name="Lara F."/>
            <person name="Munidasa M."/>
            <person name="Palculict T."/>
            <person name="Patil S."/>
            <person name="Pu L.-L."/>
            <person name="Saada N."/>
            <person name="Tang L."/>
            <person name="Weissenberger G."/>
            <person name="Zhu Y."/>
            <person name="Hemphill L."/>
            <person name="Shang Y."/>
            <person name="Youmans B."/>
            <person name="Ayvaz T."/>
            <person name="Ross M."/>
            <person name="Santibanez J."/>
            <person name="Aqrawi P."/>
            <person name="Gross S."/>
            <person name="Joshi V."/>
            <person name="Fowler G."/>
            <person name="Nazareth L."/>
            <person name="Reid J."/>
            <person name="Worley K."/>
            <person name="Petrosino J."/>
            <person name="Highlander S."/>
            <person name="Gibbs R."/>
        </authorList>
    </citation>
    <scope>NUCLEOTIDE SEQUENCE [LARGE SCALE GENOMIC DNA]</scope>
    <source>
        <strain evidence="1 2">ATCC BAA-614</strain>
    </source>
</reference>
<proteinExistence type="predicted"/>
<evidence type="ECO:0000313" key="1">
    <source>
        <dbReference type="EMBL" id="EFG74207.1"/>
    </source>
</evidence>
<protein>
    <submittedName>
        <fullName evidence="1">Uncharacterized protein</fullName>
    </submittedName>
</protein>
<dbReference type="Gene3D" id="3.30.1330.30">
    <property type="match status" value="1"/>
</dbReference>
<dbReference type="InterPro" id="IPR029064">
    <property type="entry name" value="Ribosomal_eL30-like_sf"/>
</dbReference>
<keyword evidence="2" id="KW-1185">Reference proteome</keyword>